<sequence length="483" mass="54212">MFRLNPGLCCLLLLPLATANVFVGEAAAKELLGRRRRANSMFEELRQGNLERECIEERCDQEEAREIYEDKEKTNEFWSVYFDGDACLATPCVNGGVCKDGIGGYSCFCQPDYQGFNCEIAIPGLCESNNGGCDHFCRVVRGDVRCSCTDGYFLSADQKTCHSNETFMCGALFHESTRSIAPWYDVTLNSSVAENASQWDLGDLATHSPLPWQPEDYPADGVREEPVLPQHRGQTRIVGGDECPPGECPWQALLLNEEDRGFCGGTILNHYMILTAAHCMNQSRYIYVILGEFDTRVKEGREEAHTVDRVLIHRRYAPGTFHNDIALIKLRSPIAFSRFIIPACLPQREFAEKVLMRQPLGLVSGLGRLGEGKQQASVLQRLLLPFVDRAACMESSQFRITNHMFCAGYGDGKRDACQGDSGGPHVTKYRDTYFVTGVVSWGEGCARQGKYGVYTQVSKYIRWIREEQRVIVSHFFVGSEQCE</sequence>
<dbReference type="GO" id="GO:0006508">
    <property type="term" value="P:proteolysis"/>
    <property type="evidence" value="ECO:0007669"/>
    <property type="project" value="UniProtKB-KW"/>
</dbReference>
<dbReference type="Gene3D" id="2.10.25.10">
    <property type="entry name" value="Laminin"/>
    <property type="match status" value="2"/>
</dbReference>
<dbReference type="SMART" id="SM00069">
    <property type="entry name" value="GLA"/>
    <property type="match status" value="1"/>
</dbReference>
<evidence type="ECO:0000313" key="20">
    <source>
        <dbReference type="Proteomes" id="UP000694546"/>
    </source>
</evidence>
<dbReference type="InterPro" id="IPR012224">
    <property type="entry name" value="Pept_S1A_FX"/>
</dbReference>
<dbReference type="SMART" id="SM00181">
    <property type="entry name" value="EGF"/>
    <property type="match status" value="2"/>
</dbReference>
<dbReference type="GO" id="GO:0005615">
    <property type="term" value="C:extracellular space"/>
    <property type="evidence" value="ECO:0007669"/>
    <property type="project" value="TreeGrafter"/>
</dbReference>
<feature type="disulfide bond" evidence="13">
    <location>
        <begin position="109"/>
        <end position="118"/>
    </location>
</feature>
<dbReference type="Proteomes" id="UP000694546">
    <property type="component" value="Chromosome 4"/>
</dbReference>
<evidence type="ECO:0000256" key="7">
    <source>
        <dbReference type="ARBA" id="ARBA00022729"/>
    </source>
</evidence>
<dbReference type="PROSITE" id="PS00010">
    <property type="entry name" value="ASX_HYDROXYL"/>
    <property type="match status" value="1"/>
</dbReference>
<dbReference type="InterPro" id="IPR018114">
    <property type="entry name" value="TRYPSIN_HIS"/>
</dbReference>
<keyword evidence="11" id="KW-0325">Glycoprotein</keyword>
<dbReference type="InterPro" id="IPR043504">
    <property type="entry name" value="Peptidase_S1_PA_chymotrypsin"/>
</dbReference>
<keyword evidence="4" id="KW-0301">Gamma-carboxyglutamic acid</keyword>
<feature type="chain" id="PRO_5046764203" description="coagulation factor Xa" evidence="15">
    <location>
        <begin position="20"/>
        <end position="483"/>
    </location>
</feature>
<evidence type="ECO:0000256" key="12">
    <source>
        <dbReference type="PIRSR" id="PIRSR001143-1"/>
    </source>
</evidence>
<name>A0A8C5A4W1_GADMO</name>
<dbReference type="PROSITE" id="PS00011">
    <property type="entry name" value="GLA_1"/>
    <property type="match status" value="1"/>
</dbReference>
<dbReference type="PANTHER" id="PTHR24278:SF28">
    <property type="entry name" value="COAGULATION FACTOR X"/>
    <property type="match status" value="1"/>
</dbReference>
<evidence type="ECO:0000256" key="6">
    <source>
        <dbReference type="ARBA" id="ARBA00022536"/>
    </source>
</evidence>
<dbReference type="InterPro" id="IPR001881">
    <property type="entry name" value="EGF-like_Ca-bd_dom"/>
</dbReference>
<keyword evidence="14" id="KW-0378">Hydrolase</keyword>
<dbReference type="Gene3D" id="2.40.10.10">
    <property type="entry name" value="Trypsin-like serine proteases"/>
    <property type="match status" value="2"/>
</dbReference>
<dbReference type="PROSITE" id="PS00134">
    <property type="entry name" value="TRYPSIN_HIS"/>
    <property type="match status" value="1"/>
</dbReference>
<evidence type="ECO:0000256" key="10">
    <source>
        <dbReference type="ARBA" id="ARBA00023157"/>
    </source>
</evidence>
<dbReference type="GeneTree" id="ENSGT00940000157694"/>
<dbReference type="PROSITE" id="PS50026">
    <property type="entry name" value="EGF_3"/>
    <property type="match status" value="1"/>
</dbReference>
<feature type="signal peptide" evidence="15">
    <location>
        <begin position="1"/>
        <end position="19"/>
    </location>
</feature>
<feature type="active site" description="Charge relay system" evidence="12">
    <location>
        <position position="324"/>
    </location>
</feature>
<accession>A0A8C5A4W1</accession>
<feature type="active site" description="Charge relay system" evidence="12">
    <location>
        <position position="421"/>
    </location>
</feature>
<dbReference type="GO" id="GO:0005509">
    <property type="term" value="F:calcium ion binding"/>
    <property type="evidence" value="ECO:0007669"/>
    <property type="project" value="InterPro"/>
</dbReference>
<dbReference type="SUPFAM" id="SSF57196">
    <property type="entry name" value="EGF/Laminin"/>
    <property type="match status" value="2"/>
</dbReference>
<dbReference type="InterPro" id="IPR017857">
    <property type="entry name" value="Coagulation_fac-like_Gla_dom"/>
</dbReference>
<keyword evidence="9" id="KW-0106">Calcium</keyword>
<dbReference type="InterPro" id="IPR000294">
    <property type="entry name" value="GLA_domain"/>
</dbReference>
<protein>
    <recommendedName>
        <fullName evidence="3">coagulation factor Xa</fullName>
        <ecNumber evidence="3">3.4.21.6</ecNumber>
    </recommendedName>
</protein>
<dbReference type="PRINTS" id="PR00010">
    <property type="entry name" value="EGFBLOOD"/>
</dbReference>
<keyword evidence="5" id="KW-0964">Secreted</keyword>
<keyword evidence="10 13" id="KW-1015">Disulfide bond</keyword>
<dbReference type="PROSITE" id="PS50998">
    <property type="entry name" value="GLA_2"/>
    <property type="match status" value="1"/>
</dbReference>
<evidence type="ECO:0000256" key="8">
    <source>
        <dbReference type="ARBA" id="ARBA00022737"/>
    </source>
</evidence>
<reference evidence="19" key="1">
    <citation type="submission" date="2025-08" db="UniProtKB">
        <authorList>
            <consortium name="Ensembl"/>
        </authorList>
    </citation>
    <scope>IDENTIFICATION</scope>
</reference>
<evidence type="ECO:0000256" key="4">
    <source>
        <dbReference type="ARBA" id="ARBA00022479"/>
    </source>
</evidence>
<dbReference type="PROSITE" id="PS50240">
    <property type="entry name" value="TRYPSIN_DOM"/>
    <property type="match status" value="1"/>
</dbReference>
<gene>
    <name evidence="19" type="primary">f10</name>
</gene>
<evidence type="ECO:0000256" key="13">
    <source>
        <dbReference type="PROSITE-ProRule" id="PRU00076"/>
    </source>
</evidence>
<dbReference type="CDD" id="cd00190">
    <property type="entry name" value="Tryp_SPc"/>
    <property type="match status" value="1"/>
</dbReference>
<dbReference type="InterPro" id="IPR033116">
    <property type="entry name" value="TRYPSIN_SER"/>
</dbReference>
<evidence type="ECO:0000256" key="15">
    <source>
        <dbReference type="SAM" id="SignalP"/>
    </source>
</evidence>
<evidence type="ECO:0000259" key="18">
    <source>
        <dbReference type="PROSITE" id="PS50998"/>
    </source>
</evidence>
<dbReference type="PROSITE" id="PS00022">
    <property type="entry name" value="EGF_1"/>
    <property type="match status" value="1"/>
</dbReference>
<dbReference type="Pfam" id="PF14670">
    <property type="entry name" value="FXa_inhibition"/>
    <property type="match status" value="1"/>
</dbReference>
<keyword evidence="14" id="KW-0645">Protease</keyword>
<comment type="subcellular location">
    <subcellularLocation>
        <location evidence="2">Secreted</location>
    </subcellularLocation>
</comment>
<dbReference type="PANTHER" id="PTHR24278">
    <property type="entry name" value="COAGULATION FACTOR"/>
    <property type="match status" value="1"/>
</dbReference>
<dbReference type="Pfam" id="PF00594">
    <property type="entry name" value="Gla"/>
    <property type="match status" value="1"/>
</dbReference>
<dbReference type="InterPro" id="IPR001314">
    <property type="entry name" value="Peptidase_S1A"/>
</dbReference>
<evidence type="ECO:0000256" key="2">
    <source>
        <dbReference type="ARBA" id="ARBA00004613"/>
    </source>
</evidence>
<dbReference type="GO" id="GO:0004252">
    <property type="term" value="F:serine-type endopeptidase activity"/>
    <property type="evidence" value="ECO:0007669"/>
    <property type="project" value="UniProtKB-EC"/>
</dbReference>
<dbReference type="Pfam" id="PF00089">
    <property type="entry name" value="Trypsin"/>
    <property type="match status" value="1"/>
</dbReference>
<reference evidence="19" key="2">
    <citation type="submission" date="2025-09" db="UniProtKB">
        <authorList>
            <consortium name="Ensembl"/>
        </authorList>
    </citation>
    <scope>IDENTIFICATION</scope>
</reference>
<feature type="domain" description="EGF-like" evidence="16">
    <location>
        <begin position="83"/>
        <end position="119"/>
    </location>
</feature>
<proteinExistence type="predicted"/>
<evidence type="ECO:0000256" key="5">
    <source>
        <dbReference type="ARBA" id="ARBA00022525"/>
    </source>
</evidence>
<keyword evidence="8" id="KW-0677">Repeat</keyword>
<organism evidence="19 20">
    <name type="scientific">Gadus morhua</name>
    <name type="common">Atlantic cod</name>
    <dbReference type="NCBI Taxonomy" id="8049"/>
    <lineage>
        <taxon>Eukaryota</taxon>
        <taxon>Metazoa</taxon>
        <taxon>Chordata</taxon>
        <taxon>Craniata</taxon>
        <taxon>Vertebrata</taxon>
        <taxon>Euteleostomi</taxon>
        <taxon>Actinopterygii</taxon>
        <taxon>Neopterygii</taxon>
        <taxon>Teleostei</taxon>
        <taxon>Neoteleostei</taxon>
        <taxon>Acanthomorphata</taxon>
        <taxon>Zeiogadaria</taxon>
        <taxon>Gadariae</taxon>
        <taxon>Gadiformes</taxon>
        <taxon>Gadoidei</taxon>
        <taxon>Gadidae</taxon>
        <taxon>Gadus</taxon>
    </lineage>
</organism>
<dbReference type="Gene3D" id="4.10.740.10">
    <property type="entry name" value="Coagulation Factor IX"/>
    <property type="match status" value="1"/>
</dbReference>
<dbReference type="PROSITE" id="PS00135">
    <property type="entry name" value="TRYPSIN_SER"/>
    <property type="match status" value="1"/>
</dbReference>
<dbReference type="PRINTS" id="PR00722">
    <property type="entry name" value="CHYMOTRYPSIN"/>
</dbReference>
<dbReference type="InterPro" id="IPR000742">
    <property type="entry name" value="EGF"/>
</dbReference>
<comment type="catalytic activity">
    <reaction evidence="1">
        <text>Selective cleavage of Arg-|-Thr and then Arg-|-Ile bonds in prothrombin to form thrombin.</text>
        <dbReference type="EC" id="3.4.21.6"/>
    </reaction>
</comment>
<dbReference type="InterPro" id="IPR035972">
    <property type="entry name" value="GLA-like_dom_SF"/>
</dbReference>
<evidence type="ECO:0000256" key="11">
    <source>
        <dbReference type="ARBA" id="ARBA00023180"/>
    </source>
</evidence>
<evidence type="ECO:0000256" key="14">
    <source>
        <dbReference type="RuleBase" id="RU363034"/>
    </source>
</evidence>
<evidence type="ECO:0000259" key="17">
    <source>
        <dbReference type="PROSITE" id="PS50240"/>
    </source>
</evidence>
<keyword evidence="20" id="KW-1185">Reference proteome</keyword>
<dbReference type="AlphaFoldDB" id="A0A8C5A4W1"/>
<dbReference type="GO" id="GO:0007596">
    <property type="term" value="P:blood coagulation"/>
    <property type="evidence" value="ECO:0007669"/>
    <property type="project" value="InterPro"/>
</dbReference>
<evidence type="ECO:0000259" key="16">
    <source>
        <dbReference type="PROSITE" id="PS50026"/>
    </source>
</evidence>
<evidence type="ECO:0000256" key="1">
    <source>
        <dbReference type="ARBA" id="ARBA00001239"/>
    </source>
</evidence>
<keyword evidence="7 15" id="KW-0732">Signal</keyword>
<evidence type="ECO:0000256" key="3">
    <source>
        <dbReference type="ARBA" id="ARBA00012181"/>
    </source>
</evidence>
<dbReference type="SMART" id="SM00020">
    <property type="entry name" value="Tryp_SPc"/>
    <property type="match status" value="1"/>
</dbReference>
<dbReference type="InterPro" id="IPR001254">
    <property type="entry name" value="Trypsin_dom"/>
</dbReference>
<evidence type="ECO:0000256" key="9">
    <source>
        <dbReference type="ARBA" id="ARBA00022837"/>
    </source>
</evidence>
<dbReference type="EC" id="3.4.21.6" evidence="3"/>
<dbReference type="Ensembl" id="ENSGMOT00000059956.1">
    <property type="protein sequence ID" value="ENSGMOP00000027034.1"/>
    <property type="gene ID" value="ENSGMOG00000005915.2"/>
</dbReference>
<dbReference type="CDD" id="cd00054">
    <property type="entry name" value="EGF_CA"/>
    <property type="match status" value="1"/>
</dbReference>
<keyword evidence="6 13" id="KW-0245">EGF-like domain</keyword>
<feature type="active site" description="Charge relay system" evidence="12">
    <location>
        <position position="278"/>
    </location>
</feature>
<feature type="domain" description="Peptidase S1" evidence="17">
    <location>
        <begin position="237"/>
        <end position="469"/>
    </location>
</feature>
<dbReference type="PRINTS" id="PR00001">
    <property type="entry name" value="GLABLOOD"/>
</dbReference>
<dbReference type="InterPro" id="IPR009003">
    <property type="entry name" value="Peptidase_S1_PA"/>
</dbReference>
<keyword evidence="14" id="KW-0720">Serine protease</keyword>
<dbReference type="SUPFAM" id="SSF57630">
    <property type="entry name" value="GLA-domain"/>
    <property type="match status" value="1"/>
</dbReference>
<dbReference type="InterPro" id="IPR000152">
    <property type="entry name" value="EGF-type_Asp/Asn_hydroxyl_site"/>
</dbReference>
<dbReference type="InterPro" id="IPR050442">
    <property type="entry name" value="Peptidase_S1_coag_factors"/>
</dbReference>
<dbReference type="PIRSF" id="PIRSF001143">
    <property type="entry name" value="Factor_X"/>
    <property type="match status" value="1"/>
</dbReference>
<dbReference type="SMART" id="SM00179">
    <property type="entry name" value="EGF_CA"/>
    <property type="match status" value="1"/>
</dbReference>
<comment type="caution">
    <text evidence="13">Lacks conserved residue(s) required for the propagation of feature annotation.</text>
</comment>
<feature type="domain" description="Gla" evidence="18">
    <location>
        <begin position="37"/>
        <end position="83"/>
    </location>
</feature>
<evidence type="ECO:0000313" key="19">
    <source>
        <dbReference type="Ensembl" id="ENSGMOP00000027034.1"/>
    </source>
</evidence>
<dbReference type="SUPFAM" id="SSF50494">
    <property type="entry name" value="Trypsin-like serine proteases"/>
    <property type="match status" value="1"/>
</dbReference>